<dbReference type="EMBL" id="FUZU01000003">
    <property type="protein sequence ID" value="SKC83948.1"/>
    <property type="molecule type" value="Genomic_DNA"/>
</dbReference>
<feature type="domain" description="HTH tetR-type" evidence="5">
    <location>
        <begin position="5"/>
        <end position="65"/>
    </location>
</feature>
<keyword evidence="1" id="KW-0805">Transcription regulation</keyword>
<dbReference type="Gene3D" id="1.10.357.10">
    <property type="entry name" value="Tetracycline Repressor, domain 2"/>
    <property type="match status" value="1"/>
</dbReference>
<dbReference type="Pfam" id="PF00440">
    <property type="entry name" value="TetR_N"/>
    <property type="match status" value="1"/>
</dbReference>
<evidence type="ECO:0000256" key="4">
    <source>
        <dbReference type="PROSITE-ProRule" id="PRU00335"/>
    </source>
</evidence>
<dbReference type="AlphaFoldDB" id="A0A1T5M809"/>
<dbReference type="PROSITE" id="PS01081">
    <property type="entry name" value="HTH_TETR_1"/>
    <property type="match status" value="1"/>
</dbReference>
<dbReference type="PANTHER" id="PTHR47506:SF3">
    <property type="entry name" value="HTH-TYPE TRANSCRIPTIONAL REGULATOR LMRA"/>
    <property type="match status" value="1"/>
</dbReference>
<name>A0A1T5M809_9BACT</name>
<dbReference type="InterPro" id="IPR009057">
    <property type="entry name" value="Homeodomain-like_sf"/>
</dbReference>
<dbReference type="RefSeq" id="WP_079689111.1">
    <property type="nucleotide sequence ID" value="NZ_FUZU01000003.1"/>
</dbReference>
<dbReference type="SUPFAM" id="SSF46689">
    <property type="entry name" value="Homeodomain-like"/>
    <property type="match status" value="1"/>
</dbReference>
<keyword evidence="3" id="KW-0804">Transcription</keyword>
<reference evidence="6 7" key="1">
    <citation type="submission" date="2017-02" db="EMBL/GenBank/DDBJ databases">
        <authorList>
            <person name="Peterson S.W."/>
        </authorList>
    </citation>
    <scope>NUCLEOTIDE SEQUENCE [LARGE SCALE GENOMIC DNA]</scope>
    <source>
        <strain evidence="6 7">DSM 25262</strain>
    </source>
</reference>
<dbReference type="PRINTS" id="PR00455">
    <property type="entry name" value="HTHTETR"/>
</dbReference>
<dbReference type="Pfam" id="PF16925">
    <property type="entry name" value="TetR_C_13"/>
    <property type="match status" value="1"/>
</dbReference>
<evidence type="ECO:0000256" key="1">
    <source>
        <dbReference type="ARBA" id="ARBA00023015"/>
    </source>
</evidence>
<feature type="DNA-binding region" description="H-T-H motif" evidence="4">
    <location>
        <begin position="28"/>
        <end position="47"/>
    </location>
</feature>
<gene>
    <name evidence="6" type="ORF">SAMN05660236_4602</name>
</gene>
<keyword evidence="7" id="KW-1185">Reference proteome</keyword>
<organism evidence="6 7">
    <name type="scientific">Ohtaekwangia koreensis</name>
    <dbReference type="NCBI Taxonomy" id="688867"/>
    <lineage>
        <taxon>Bacteria</taxon>
        <taxon>Pseudomonadati</taxon>
        <taxon>Bacteroidota</taxon>
        <taxon>Cytophagia</taxon>
        <taxon>Cytophagales</taxon>
        <taxon>Fulvivirgaceae</taxon>
        <taxon>Ohtaekwangia</taxon>
    </lineage>
</organism>
<dbReference type="GO" id="GO:0003677">
    <property type="term" value="F:DNA binding"/>
    <property type="evidence" value="ECO:0007669"/>
    <property type="project" value="UniProtKB-UniRule"/>
</dbReference>
<dbReference type="InterPro" id="IPR036271">
    <property type="entry name" value="Tet_transcr_reg_TetR-rel_C_sf"/>
</dbReference>
<evidence type="ECO:0000256" key="2">
    <source>
        <dbReference type="ARBA" id="ARBA00023125"/>
    </source>
</evidence>
<evidence type="ECO:0000256" key="3">
    <source>
        <dbReference type="ARBA" id="ARBA00023163"/>
    </source>
</evidence>
<evidence type="ECO:0000259" key="5">
    <source>
        <dbReference type="PROSITE" id="PS50977"/>
    </source>
</evidence>
<protein>
    <submittedName>
        <fullName evidence="6">Transcriptional regulator, TetR family</fullName>
    </submittedName>
</protein>
<dbReference type="InterPro" id="IPR001647">
    <property type="entry name" value="HTH_TetR"/>
</dbReference>
<evidence type="ECO:0000313" key="7">
    <source>
        <dbReference type="Proteomes" id="UP000190961"/>
    </source>
</evidence>
<dbReference type="Proteomes" id="UP000190961">
    <property type="component" value="Unassembled WGS sequence"/>
</dbReference>
<dbReference type="PROSITE" id="PS50977">
    <property type="entry name" value="HTH_TETR_2"/>
    <property type="match status" value="1"/>
</dbReference>
<accession>A0A1T5M809</accession>
<sequence length="195" mass="21370">MTKAERTRELIISKSAPLFNTKGVAGTSMSDILEATKLAKGSLYVHFENKEDLSHAVVDYHLNKLVESVNATLSKQATAKGKLFAYIDLFSDPLDPPFTGGCPLLNFGMEADDTDQKIRKKVNAIIEGSEQSIASIIKKGIADGEFKSGWDAREFATKLFAMIEGGIMMSRVAGSNKAIKVLIRALKKEIEEKEK</sequence>
<evidence type="ECO:0000313" key="6">
    <source>
        <dbReference type="EMBL" id="SKC83948.1"/>
    </source>
</evidence>
<dbReference type="InterPro" id="IPR011075">
    <property type="entry name" value="TetR_C"/>
</dbReference>
<keyword evidence="2 4" id="KW-0238">DNA-binding</keyword>
<dbReference type="InterPro" id="IPR023772">
    <property type="entry name" value="DNA-bd_HTH_TetR-type_CS"/>
</dbReference>
<proteinExistence type="predicted"/>
<dbReference type="PANTHER" id="PTHR47506">
    <property type="entry name" value="TRANSCRIPTIONAL REGULATORY PROTEIN"/>
    <property type="match status" value="1"/>
</dbReference>
<dbReference type="OrthoDB" id="9798857at2"/>
<dbReference type="SUPFAM" id="SSF48498">
    <property type="entry name" value="Tetracyclin repressor-like, C-terminal domain"/>
    <property type="match status" value="1"/>
</dbReference>
<dbReference type="STRING" id="688867.SAMN05660236_4602"/>